<sequence length="400" mass="42953">MAACDCGHGQQLAGAKTGPVYVNINIQNMVMVSDEGWVSNVICQTCDILKQCQTLTGAGQHNDQFPRFGSSGASSVSTQSSKPLVVSRTRREILGSPLPDVNPKQVKPHDFQLTVSVDALSKSVVHIEVTTRKGIATGTGSIYDAEQKLVITNKHVADGDNLTVTVWGVRPGQITRYKASVFAWSSTQDLALLKLIDCYEELSAVRLGSSKSLQLMQQVFTIGYPLHVGMTVTSGRVSAFRDYPTTTGPITSVNGAIQLDANINPGNSGGPVYNMDGEVIAVVFCRKESDSGSGSGIACAIPIDTVKQWVNLQLAEGVPSISKYFKQKPIALSQDSNLRVLGVPRISTQNDHLQLPLLSKPHVLHSPQVSVRSTFKPTVRSISTLFPASKQCTSISGHHK</sequence>
<dbReference type="PANTHER" id="PTHR43343:SF3">
    <property type="entry name" value="PROTEASE DO-LIKE 8, CHLOROPLASTIC"/>
    <property type="match status" value="1"/>
</dbReference>
<dbReference type="InterPro" id="IPR051201">
    <property type="entry name" value="Chloro_Bact_Ser_Proteases"/>
</dbReference>
<dbReference type="GO" id="GO:0006508">
    <property type="term" value="P:proteolysis"/>
    <property type="evidence" value="ECO:0007669"/>
    <property type="project" value="UniProtKB-KW"/>
</dbReference>
<comment type="similarity">
    <text evidence="1">Belongs to the peptidase S1C family.</text>
</comment>
<proteinExistence type="inferred from homology"/>
<evidence type="ECO:0000256" key="3">
    <source>
        <dbReference type="ARBA" id="ARBA00022801"/>
    </source>
</evidence>
<keyword evidence="2" id="KW-0645">Protease</keyword>
<dbReference type="InterPro" id="IPR009003">
    <property type="entry name" value="Peptidase_S1_PA"/>
</dbReference>
<keyword evidence="3" id="KW-0378">Hydrolase</keyword>
<evidence type="ECO:0000313" key="4">
    <source>
        <dbReference type="EMBL" id="KAG0565972.1"/>
    </source>
</evidence>
<evidence type="ECO:0000313" key="5">
    <source>
        <dbReference type="Proteomes" id="UP000822688"/>
    </source>
</evidence>
<dbReference type="SUPFAM" id="SSF50494">
    <property type="entry name" value="Trypsin-like serine proteases"/>
    <property type="match status" value="1"/>
</dbReference>
<comment type="caution">
    <text evidence="4">The sequence shown here is derived from an EMBL/GenBank/DDBJ whole genome shotgun (WGS) entry which is preliminary data.</text>
</comment>
<dbReference type="AlphaFoldDB" id="A0A8T0HA32"/>
<dbReference type="Gene3D" id="2.40.10.120">
    <property type="match status" value="1"/>
</dbReference>
<dbReference type="PANTHER" id="PTHR43343">
    <property type="entry name" value="PEPTIDASE S12"/>
    <property type="match status" value="1"/>
</dbReference>
<evidence type="ECO:0008006" key="6">
    <source>
        <dbReference type="Google" id="ProtNLM"/>
    </source>
</evidence>
<dbReference type="Proteomes" id="UP000822688">
    <property type="component" value="Chromosome 7"/>
</dbReference>
<name>A0A8T0HA32_CERPU</name>
<reference evidence="4" key="1">
    <citation type="submission" date="2020-06" db="EMBL/GenBank/DDBJ databases">
        <title>WGS assembly of Ceratodon purpureus strain R40.</title>
        <authorList>
            <person name="Carey S.B."/>
            <person name="Jenkins J."/>
            <person name="Shu S."/>
            <person name="Lovell J.T."/>
            <person name="Sreedasyam A."/>
            <person name="Maumus F."/>
            <person name="Tiley G.P."/>
            <person name="Fernandez-Pozo N."/>
            <person name="Barry K."/>
            <person name="Chen C."/>
            <person name="Wang M."/>
            <person name="Lipzen A."/>
            <person name="Daum C."/>
            <person name="Saski C.A."/>
            <person name="Payton A.C."/>
            <person name="Mcbreen J.C."/>
            <person name="Conrad R.E."/>
            <person name="Kollar L.M."/>
            <person name="Olsson S."/>
            <person name="Huttunen S."/>
            <person name="Landis J.B."/>
            <person name="Wickett N.J."/>
            <person name="Johnson M.G."/>
            <person name="Rensing S.A."/>
            <person name="Grimwood J."/>
            <person name="Schmutz J."/>
            <person name="Mcdaniel S.F."/>
        </authorList>
    </citation>
    <scope>NUCLEOTIDE SEQUENCE</scope>
    <source>
        <strain evidence="4">R40</strain>
    </source>
</reference>
<evidence type="ECO:0000256" key="1">
    <source>
        <dbReference type="ARBA" id="ARBA00010541"/>
    </source>
</evidence>
<accession>A0A8T0HA32</accession>
<organism evidence="4 5">
    <name type="scientific">Ceratodon purpureus</name>
    <name type="common">Fire moss</name>
    <name type="synonym">Dicranum purpureum</name>
    <dbReference type="NCBI Taxonomy" id="3225"/>
    <lineage>
        <taxon>Eukaryota</taxon>
        <taxon>Viridiplantae</taxon>
        <taxon>Streptophyta</taxon>
        <taxon>Embryophyta</taxon>
        <taxon>Bryophyta</taxon>
        <taxon>Bryophytina</taxon>
        <taxon>Bryopsida</taxon>
        <taxon>Dicranidae</taxon>
        <taxon>Pseudoditrichales</taxon>
        <taxon>Ditrichaceae</taxon>
        <taxon>Ceratodon</taxon>
    </lineage>
</organism>
<dbReference type="InterPro" id="IPR001940">
    <property type="entry name" value="Peptidase_S1C"/>
</dbReference>
<evidence type="ECO:0000256" key="2">
    <source>
        <dbReference type="ARBA" id="ARBA00022670"/>
    </source>
</evidence>
<dbReference type="GO" id="GO:0004252">
    <property type="term" value="F:serine-type endopeptidase activity"/>
    <property type="evidence" value="ECO:0007669"/>
    <property type="project" value="InterPro"/>
</dbReference>
<keyword evidence="5" id="KW-1185">Reference proteome</keyword>
<dbReference type="PRINTS" id="PR00834">
    <property type="entry name" value="PROTEASES2C"/>
</dbReference>
<dbReference type="Pfam" id="PF13365">
    <property type="entry name" value="Trypsin_2"/>
    <property type="match status" value="1"/>
</dbReference>
<protein>
    <recommendedName>
        <fullName evidence="6">Serine protease</fullName>
    </recommendedName>
</protein>
<dbReference type="EMBL" id="CM026428">
    <property type="protein sequence ID" value="KAG0565972.1"/>
    <property type="molecule type" value="Genomic_DNA"/>
</dbReference>
<gene>
    <name evidence="4" type="ORF">KC19_7G028000</name>
</gene>